<dbReference type="SUPFAM" id="SSF51735">
    <property type="entry name" value="NAD(P)-binding Rossmann-fold domains"/>
    <property type="match status" value="1"/>
</dbReference>
<evidence type="ECO:0000313" key="3">
    <source>
        <dbReference type="Proteomes" id="UP001550739"/>
    </source>
</evidence>
<dbReference type="InterPro" id="IPR002347">
    <property type="entry name" value="SDR_fam"/>
</dbReference>
<keyword evidence="3" id="KW-1185">Reference proteome</keyword>
<evidence type="ECO:0000256" key="1">
    <source>
        <dbReference type="ARBA" id="ARBA00006484"/>
    </source>
</evidence>
<dbReference type="PANTHER" id="PTHR42760:SF40">
    <property type="entry name" value="3-OXOACYL-[ACYL-CARRIER-PROTEIN] REDUCTASE, CHLOROPLASTIC"/>
    <property type="match status" value="1"/>
</dbReference>
<reference evidence="2 3" key="1">
    <citation type="submission" date="2024-06" db="EMBL/GenBank/DDBJ databases">
        <title>The Natural Products Discovery Center: Release of the First 8490 Sequenced Strains for Exploring Actinobacteria Biosynthetic Diversity.</title>
        <authorList>
            <person name="Kalkreuter E."/>
            <person name="Kautsar S.A."/>
            <person name="Yang D."/>
            <person name="Bader C.D."/>
            <person name="Teijaro C.N."/>
            <person name="Fluegel L."/>
            <person name="Davis C.M."/>
            <person name="Simpson J.R."/>
            <person name="Lauterbach L."/>
            <person name="Steele A.D."/>
            <person name="Gui C."/>
            <person name="Meng S."/>
            <person name="Li G."/>
            <person name="Viehrig K."/>
            <person name="Ye F."/>
            <person name="Su P."/>
            <person name="Kiefer A.F."/>
            <person name="Nichols A."/>
            <person name="Cepeda A.J."/>
            <person name="Yan W."/>
            <person name="Fan B."/>
            <person name="Jiang Y."/>
            <person name="Adhikari A."/>
            <person name="Zheng C.-J."/>
            <person name="Schuster L."/>
            <person name="Cowan T.M."/>
            <person name="Smanski M.J."/>
            <person name="Chevrette M.G."/>
            <person name="De Carvalho L.P.S."/>
            <person name="Shen B."/>
        </authorList>
    </citation>
    <scope>NUCLEOTIDE SEQUENCE [LARGE SCALE GENOMIC DNA]</scope>
    <source>
        <strain evidence="2 3">NPDC033843</strain>
    </source>
</reference>
<dbReference type="EMBL" id="JBEZVE010000049">
    <property type="protein sequence ID" value="MEU3787679.1"/>
    <property type="molecule type" value="Genomic_DNA"/>
</dbReference>
<dbReference type="Pfam" id="PF13561">
    <property type="entry name" value="adh_short_C2"/>
    <property type="match status" value="1"/>
</dbReference>
<organism evidence="2 3">
    <name type="scientific">Streptomyces sp. 900129855</name>
    <dbReference type="NCBI Taxonomy" id="3155129"/>
    <lineage>
        <taxon>Bacteria</taxon>
        <taxon>Bacillati</taxon>
        <taxon>Actinomycetota</taxon>
        <taxon>Actinomycetes</taxon>
        <taxon>Kitasatosporales</taxon>
        <taxon>Streptomycetaceae</taxon>
        <taxon>Streptomyces</taxon>
    </lineage>
</organism>
<dbReference type="Gene3D" id="3.40.50.720">
    <property type="entry name" value="NAD(P)-binding Rossmann-like Domain"/>
    <property type="match status" value="1"/>
</dbReference>
<proteinExistence type="inferred from homology"/>
<dbReference type="PANTHER" id="PTHR42760">
    <property type="entry name" value="SHORT-CHAIN DEHYDROGENASES/REDUCTASES FAMILY MEMBER"/>
    <property type="match status" value="1"/>
</dbReference>
<dbReference type="InterPro" id="IPR036291">
    <property type="entry name" value="NAD(P)-bd_dom_sf"/>
</dbReference>
<dbReference type="Proteomes" id="UP001550739">
    <property type="component" value="Unassembled WGS sequence"/>
</dbReference>
<sequence>MTGDVANRRKAVITGAAQGLGAEIAFRLAGEGFAIALLDLWKEGLEQTREKIESRFADTTVKTIPVDLSSEELVADAFAEIDAVLGRVDALVNTAGGSGTEQVRDIADLSSRTWHTVLDNNVTSAFLCCRYAVPIMRRNGYGRIVNFSSAVSRGLSGPSGTVSARLAYATSKAAVNGFTRQLAKDLARSGITVNAVSPGLILPEEGRVRRVFEALPDTDQAAIRAAIPAGRTGTAQEIASAVAYLVSEDAGFTSGTVLSVDGAAS</sequence>
<accession>A0ABV2ZYN9</accession>
<comment type="similarity">
    <text evidence="1">Belongs to the short-chain dehydrogenases/reductases (SDR) family.</text>
</comment>
<comment type="caution">
    <text evidence="2">The sequence shown here is derived from an EMBL/GenBank/DDBJ whole genome shotgun (WGS) entry which is preliminary data.</text>
</comment>
<dbReference type="RefSeq" id="WP_334581775.1">
    <property type="nucleotide sequence ID" value="NZ_JBEZVE010000049.1"/>
</dbReference>
<gene>
    <name evidence="2" type="ORF">AB0E89_45460</name>
</gene>
<dbReference type="InterPro" id="IPR020904">
    <property type="entry name" value="Sc_DH/Rdtase_CS"/>
</dbReference>
<dbReference type="PRINTS" id="PR00081">
    <property type="entry name" value="GDHRDH"/>
</dbReference>
<evidence type="ECO:0000313" key="2">
    <source>
        <dbReference type="EMBL" id="MEU3787679.1"/>
    </source>
</evidence>
<name>A0ABV2ZYN9_9ACTN</name>
<dbReference type="PROSITE" id="PS00061">
    <property type="entry name" value="ADH_SHORT"/>
    <property type="match status" value="1"/>
</dbReference>
<dbReference type="PRINTS" id="PR00080">
    <property type="entry name" value="SDRFAMILY"/>
</dbReference>
<protein>
    <submittedName>
        <fullName evidence="2">SDR family NAD(P)-dependent oxidoreductase</fullName>
    </submittedName>
</protein>